<evidence type="ECO:0000313" key="5">
    <source>
        <dbReference type="EMBL" id="NWR45184.1"/>
    </source>
</evidence>
<keyword evidence="3" id="KW-0472">Membrane</keyword>
<sequence>KPLWLLINQILISFSIYICVSLLGSAGSQSMRKSSCVTLSTKRLNIRNLVNYEKHRVPIEAIMFITAGGIKICVSPGQGWVQTAMKIIDERRAAKRK</sequence>
<gene>
    <name evidence="5" type="primary">Xcl1</name>
    <name evidence="5" type="ORF">REGSAT_R01160</name>
</gene>
<evidence type="ECO:0000256" key="3">
    <source>
        <dbReference type="SAM" id="Phobius"/>
    </source>
</evidence>
<protein>
    <submittedName>
        <fullName evidence="5">XCL1 protein</fullName>
    </submittedName>
</protein>
<keyword evidence="2" id="KW-0202">Cytokine</keyword>
<evidence type="ECO:0000256" key="2">
    <source>
        <dbReference type="ARBA" id="ARBA00022514"/>
    </source>
</evidence>
<reference evidence="5 6" key="1">
    <citation type="submission" date="2019-09" db="EMBL/GenBank/DDBJ databases">
        <title>Bird 10,000 Genomes (B10K) Project - Family phase.</title>
        <authorList>
            <person name="Zhang G."/>
        </authorList>
    </citation>
    <scope>NUCLEOTIDE SEQUENCE [LARGE SCALE GENOMIC DNA]</scope>
    <source>
        <strain evidence="5">B10K-DU-001-18</strain>
        <tissue evidence="5">Muscle</tissue>
    </source>
</reference>
<dbReference type="SMART" id="SM00199">
    <property type="entry name" value="SCY"/>
    <property type="match status" value="1"/>
</dbReference>
<keyword evidence="3" id="KW-1133">Transmembrane helix</keyword>
<comment type="caution">
    <text evidence="5">The sequence shown here is derived from an EMBL/GenBank/DDBJ whole genome shotgun (WGS) entry which is preliminary data.</text>
</comment>
<feature type="non-terminal residue" evidence="5">
    <location>
        <position position="97"/>
    </location>
</feature>
<dbReference type="GO" id="GO:0006955">
    <property type="term" value="P:immune response"/>
    <property type="evidence" value="ECO:0007669"/>
    <property type="project" value="InterPro"/>
</dbReference>
<evidence type="ECO:0000259" key="4">
    <source>
        <dbReference type="SMART" id="SM00199"/>
    </source>
</evidence>
<evidence type="ECO:0000313" key="6">
    <source>
        <dbReference type="Proteomes" id="UP000529728"/>
    </source>
</evidence>
<name>A0A7K4XEK9_REGSA</name>
<dbReference type="Gene3D" id="2.40.50.40">
    <property type="match status" value="1"/>
</dbReference>
<dbReference type="AlphaFoldDB" id="A0A7K4XEK9"/>
<dbReference type="GO" id="GO:0005615">
    <property type="term" value="C:extracellular space"/>
    <property type="evidence" value="ECO:0007669"/>
    <property type="project" value="UniProtKB-KW"/>
</dbReference>
<feature type="non-terminal residue" evidence="5">
    <location>
        <position position="1"/>
    </location>
</feature>
<proteinExistence type="inferred from homology"/>
<dbReference type="InterPro" id="IPR008105">
    <property type="entry name" value="Chemokine_XCL1/XCL2"/>
</dbReference>
<keyword evidence="6" id="KW-1185">Reference proteome</keyword>
<feature type="transmembrane region" description="Helical" evidence="3">
    <location>
        <begin position="6"/>
        <end position="24"/>
    </location>
</feature>
<feature type="domain" description="Chemokine interleukin-8-like" evidence="4">
    <location>
        <begin position="31"/>
        <end position="88"/>
    </location>
</feature>
<dbReference type="InterPro" id="IPR001811">
    <property type="entry name" value="Chemokine_IL8-like_dom"/>
</dbReference>
<dbReference type="InterPro" id="IPR036048">
    <property type="entry name" value="Interleukin_8-like_sf"/>
</dbReference>
<dbReference type="Proteomes" id="UP000529728">
    <property type="component" value="Unassembled WGS sequence"/>
</dbReference>
<dbReference type="SUPFAM" id="SSF54117">
    <property type="entry name" value="Interleukin 8-like chemokines"/>
    <property type="match status" value="1"/>
</dbReference>
<organism evidence="5 6">
    <name type="scientific">Regulus satrapa</name>
    <name type="common">Golden-crowned kinglet</name>
    <dbReference type="NCBI Taxonomy" id="13245"/>
    <lineage>
        <taxon>Eukaryota</taxon>
        <taxon>Metazoa</taxon>
        <taxon>Chordata</taxon>
        <taxon>Craniata</taxon>
        <taxon>Vertebrata</taxon>
        <taxon>Euteleostomi</taxon>
        <taxon>Archelosauria</taxon>
        <taxon>Archosauria</taxon>
        <taxon>Dinosauria</taxon>
        <taxon>Saurischia</taxon>
        <taxon>Theropoda</taxon>
        <taxon>Coelurosauria</taxon>
        <taxon>Aves</taxon>
        <taxon>Neognathae</taxon>
        <taxon>Neoaves</taxon>
        <taxon>Telluraves</taxon>
        <taxon>Australaves</taxon>
        <taxon>Passeriformes</taxon>
        <taxon>Regulidae</taxon>
        <taxon>Regulus</taxon>
    </lineage>
</organism>
<dbReference type="OrthoDB" id="9906867at2759"/>
<comment type="similarity">
    <text evidence="1">Belongs to the intercrine gamma family.</text>
</comment>
<keyword evidence="3" id="KW-0812">Transmembrane</keyword>
<evidence type="ECO:0000256" key="1">
    <source>
        <dbReference type="ARBA" id="ARBA00006894"/>
    </source>
</evidence>
<dbReference type="GO" id="GO:0008009">
    <property type="term" value="F:chemokine activity"/>
    <property type="evidence" value="ECO:0007669"/>
    <property type="project" value="InterPro"/>
</dbReference>
<dbReference type="Pfam" id="PF00048">
    <property type="entry name" value="IL8"/>
    <property type="match status" value="1"/>
</dbReference>
<dbReference type="PRINTS" id="PR01731">
    <property type="entry name" value="LYMPHOTACTIN"/>
</dbReference>
<dbReference type="EMBL" id="VWZN01007608">
    <property type="protein sequence ID" value="NWR45184.1"/>
    <property type="molecule type" value="Genomic_DNA"/>
</dbReference>
<accession>A0A7K4XEK9</accession>